<keyword evidence="1" id="KW-0472">Membrane</keyword>
<evidence type="ECO:0000256" key="1">
    <source>
        <dbReference type="SAM" id="Phobius"/>
    </source>
</evidence>
<reference evidence="3 4" key="1">
    <citation type="submission" date="2018-03" db="EMBL/GenBank/DDBJ databases">
        <title>Genomes of Pezizomycetes fungi and the evolution of truffles.</title>
        <authorList>
            <person name="Murat C."/>
            <person name="Payen T."/>
            <person name="Noel B."/>
            <person name="Kuo A."/>
            <person name="Martin F.M."/>
        </authorList>
    </citation>
    <scope>NUCLEOTIDE SEQUENCE [LARGE SCALE GENOMIC DNA]</scope>
    <source>
        <strain evidence="3">091103-1</strain>
    </source>
</reference>
<dbReference type="Proteomes" id="UP000246991">
    <property type="component" value="Unassembled WGS sequence"/>
</dbReference>
<evidence type="ECO:0008006" key="5">
    <source>
        <dbReference type="Google" id="ProtNLM"/>
    </source>
</evidence>
<organism evidence="3 4">
    <name type="scientific">Tuber magnatum</name>
    <name type="common">white Piedmont truffle</name>
    <dbReference type="NCBI Taxonomy" id="42249"/>
    <lineage>
        <taxon>Eukaryota</taxon>
        <taxon>Fungi</taxon>
        <taxon>Dikarya</taxon>
        <taxon>Ascomycota</taxon>
        <taxon>Pezizomycotina</taxon>
        <taxon>Pezizomycetes</taxon>
        <taxon>Pezizales</taxon>
        <taxon>Tuberaceae</taxon>
        <taxon>Tuber</taxon>
    </lineage>
</organism>
<keyword evidence="1" id="KW-1133">Transmembrane helix</keyword>
<sequence length="154" mass="16814">MKSSFITFLSLFFFLIGAVVAAPAAPESAEIAKRQIEDVDVFLNQARTDVSSTNAAYNTMDPVTTNDVTKYCDAIIVIIKVAIGKCHKLPPGHQFPNIILIAEILCDILCSIAVTLVYLLTKCGIKIHEVEEFMIKDLYGGSGDPLSYSVNIEI</sequence>
<proteinExistence type="predicted"/>
<feature type="chain" id="PRO_5016240691" description="Fungal calcium binding protein domain-containing protein" evidence="2">
    <location>
        <begin position="22"/>
        <end position="154"/>
    </location>
</feature>
<keyword evidence="4" id="KW-1185">Reference proteome</keyword>
<evidence type="ECO:0000313" key="3">
    <source>
        <dbReference type="EMBL" id="PWW75957.1"/>
    </source>
</evidence>
<protein>
    <recommendedName>
        <fullName evidence="5">Fungal calcium binding protein domain-containing protein</fullName>
    </recommendedName>
</protein>
<accession>A0A317SQV9</accession>
<keyword evidence="2" id="KW-0732">Signal</keyword>
<comment type="caution">
    <text evidence="3">The sequence shown here is derived from an EMBL/GenBank/DDBJ whole genome shotgun (WGS) entry which is preliminary data.</text>
</comment>
<feature type="signal peptide" evidence="2">
    <location>
        <begin position="1"/>
        <end position="21"/>
    </location>
</feature>
<name>A0A317SQV9_9PEZI</name>
<gene>
    <name evidence="3" type="ORF">C7212DRAFT_363798</name>
</gene>
<evidence type="ECO:0000256" key="2">
    <source>
        <dbReference type="SAM" id="SignalP"/>
    </source>
</evidence>
<feature type="transmembrane region" description="Helical" evidence="1">
    <location>
        <begin position="98"/>
        <end position="120"/>
    </location>
</feature>
<dbReference type="EMBL" id="PYWC01000040">
    <property type="protein sequence ID" value="PWW75957.1"/>
    <property type="molecule type" value="Genomic_DNA"/>
</dbReference>
<evidence type="ECO:0000313" key="4">
    <source>
        <dbReference type="Proteomes" id="UP000246991"/>
    </source>
</evidence>
<dbReference type="OrthoDB" id="5423608at2759"/>
<keyword evidence="1" id="KW-0812">Transmembrane</keyword>
<dbReference type="AlphaFoldDB" id="A0A317SQV9"/>